<dbReference type="InterPro" id="IPR025549">
    <property type="entry name" value="YjzC"/>
</dbReference>
<accession>A0A3E1P3E3</accession>
<comment type="caution">
    <text evidence="1">The sequence shown here is derived from an EMBL/GenBank/DDBJ whole genome shotgun (WGS) entry which is preliminary data.</text>
</comment>
<sequence length="68" mass="7857">MANEVYKPGQEVPKSGIYKVTHDTNHNEEHEVTAVMGERFPPCNHCGNHPRFVLVRAAHHIKNHENFR</sequence>
<dbReference type="OrthoDB" id="2629154at2"/>
<evidence type="ECO:0000313" key="2">
    <source>
        <dbReference type="Proteomes" id="UP000261174"/>
    </source>
</evidence>
<reference evidence="1 2" key="1">
    <citation type="submission" date="2018-08" db="EMBL/GenBank/DDBJ databases">
        <title>Chitinophaga sp. K20C18050901, a novel bacterium isolated from forest soil.</title>
        <authorList>
            <person name="Wang C."/>
        </authorList>
    </citation>
    <scope>NUCLEOTIDE SEQUENCE [LARGE SCALE GENOMIC DNA]</scope>
    <source>
        <strain evidence="1 2">K20C18050901</strain>
    </source>
</reference>
<dbReference type="RefSeq" id="WP_116854277.1">
    <property type="nucleotide sequence ID" value="NZ_QTJV01000004.1"/>
</dbReference>
<keyword evidence="2" id="KW-1185">Reference proteome</keyword>
<proteinExistence type="predicted"/>
<dbReference type="Pfam" id="PF14168">
    <property type="entry name" value="YjzC"/>
    <property type="match status" value="1"/>
</dbReference>
<name>A0A3E1P3E3_9BACT</name>
<dbReference type="AlphaFoldDB" id="A0A3E1P3E3"/>
<protein>
    <submittedName>
        <fullName evidence="1">YjzC family protein</fullName>
    </submittedName>
</protein>
<gene>
    <name evidence="1" type="ORF">DXN04_15640</name>
</gene>
<dbReference type="Proteomes" id="UP000261174">
    <property type="component" value="Unassembled WGS sequence"/>
</dbReference>
<dbReference type="EMBL" id="QTJV01000004">
    <property type="protein sequence ID" value="RFM34695.1"/>
    <property type="molecule type" value="Genomic_DNA"/>
</dbReference>
<organism evidence="1 2">
    <name type="scientific">Chitinophaga silvisoli</name>
    <dbReference type="NCBI Taxonomy" id="2291814"/>
    <lineage>
        <taxon>Bacteria</taxon>
        <taxon>Pseudomonadati</taxon>
        <taxon>Bacteroidota</taxon>
        <taxon>Chitinophagia</taxon>
        <taxon>Chitinophagales</taxon>
        <taxon>Chitinophagaceae</taxon>
        <taxon>Chitinophaga</taxon>
    </lineage>
</organism>
<evidence type="ECO:0000313" key="1">
    <source>
        <dbReference type="EMBL" id="RFM34695.1"/>
    </source>
</evidence>